<name>A0A255DTV3_9MYCO</name>
<sequence length="115" mass="12667">MADTLQRKQTPLKAWHLAEAVDPDSGRLITVQEKMTVAISEILAEQPFWRPAMFLADGVWHVEFNADGPSRFVRAVAGDWLVIEFVAAAGDTPAGPELRMVTDADRASNYDVVEA</sequence>
<reference evidence="1 2" key="1">
    <citation type="submission" date="2017-07" db="EMBL/GenBank/DDBJ databases">
        <title>The new phylogeny of genus Mycobacterium.</title>
        <authorList>
            <person name="Tortoli E."/>
            <person name="Trovato A."/>
            <person name="Cirillo D.M."/>
        </authorList>
    </citation>
    <scope>NUCLEOTIDE SEQUENCE [LARGE SCALE GENOMIC DNA]</scope>
    <source>
        <strain evidence="1 2">ATCC 33027</strain>
    </source>
</reference>
<keyword evidence="2" id="KW-1185">Reference proteome</keyword>
<proteinExistence type="predicted"/>
<dbReference type="EMBL" id="NOZR01000006">
    <property type="protein sequence ID" value="OYN80412.1"/>
    <property type="molecule type" value="Genomic_DNA"/>
</dbReference>
<dbReference type="AlphaFoldDB" id="A0A255DTV3"/>
<dbReference type="RefSeq" id="WP_094478879.1">
    <property type="nucleotide sequence ID" value="NZ_NOZR01000006.1"/>
</dbReference>
<comment type="caution">
    <text evidence="1">The sequence shown here is derived from an EMBL/GenBank/DDBJ whole genome shotgun (WGS) entry which is preliminary data.</text>
</comment>
<dbReference type="Proteomes" id="UP000216063">
    <property type="component" value="Unassembled WGS sequence"/>
</dbReference>
<organism evidence="1 2">
    <name type="scientific">Mycolicibacterium sphagni</name>
    <dbReference type="NCBI Taxonomy" id="1786"/>
    <lineage>
        <taxon>Bacteria</taxon>
        <taxon>Bacillati</taxon>
        <taxon>Actinomycetota</taxon>
        <taxon>Actinomycetes</taxon>
        <taxon>Mycobacteriales</taxon>
        <taxon>Mycobacteriaceae</taxon>
        <taxon>Mycolicibacterium</taxon>
    </lineage>
</organism>
<evidence type="ECO:0000313" key="1">
    <source>
        <dbReference type="EMBL" id="OYN80412.1"/>
    </source>
</evidence>
<gene>
    <name evidence="1" type="ORF">CG716_09785</name>
</gene>
<protein>
    <submittedName>
        <fullName evidence="1">Uncharacterized protein</fullName>
    </submittedName>
</protein>
<evidence type="ECO:0000313" key="2">
    <source>
        <dbReference type="Proteomes" id="UP000216063"/>
    </source>
</evidence>
<accession>A0A255DTV3</accession>